<name>A0A4Q0QAK2_9BRAD</name>
<evidence type="ECO:0000313" key="7">
    <source>
        <dbReference type="Proteomes" id="UP000289946"/>
    </source>
</evidence>
<dbReference type="GO" id="GO:0043565">
    <property type="term" value="F:sequence-specific DNA binding"/>
    <property type="evidence" value="ECO:0007669"/>
    <property type="project" value="InterPro"/>
</dbReference>
<dbReference type="GO" id="GO:0003700">
    <property type="term" value="F:DNA-binding transcription factor activity"/>
    <property type="evidence" value="ECO:0007669"/>
    <property type="project" value="InterPro"/>
</dbReference>
<keyword evidence="3" id="KW-0804">Transcription</keyword>
<comment type="caution">
    <text evidence="5">The sequence shown here is derived from an EMBL/GenBank/DDBJ whole genome shotgun (WGS) entry which is preliminary data.</text>
</comment>
<dbReference type="AlphaFoldDB" id="A0A4Q0QAK2"/>
<dbReference type="PROSITE" id="PS01124">
    <property type="entry name" value="HTH_ARAC_FAMILY_2"/>
    <property type="match status" value="1"/>
</dbReference>
<proteinExistence type="predicted"/>
<evidence type="ECO:0000256" key="1">
    <source>
        <dbReference type="ARBA" id="ARBA00023015"/>
    </source>
</evidence>
<accession>A0A4Q0QAK2</accession>
<dbReference type="InterPro" id="IPR018062">
    <property type="entry name" value="HTH_AraC-typ_CS"/>
</dbReference>
<dbReference type="InterPro" id="IPR032783">
    <property type="entry name" value="AraC_lig"/>
</dbReference>
<dbReference type="EMBL" id="RDRA01000020">
    <property type="protein sequence ID" value="RXG89421.1"/>
    <property type="molecule type" value="Genomic_DNA"/>
</dbReference>
<dbReference type="EMBL" id="RKMK01000048">
    <property type="protein sequence ID" value="RXG86393.1"/>
    <property type="molecule type" value="Genomic_DNA"/>
</dbReference>
<dbReference type="PANTHER" id="PTHR46796:SF7">
    <property type="entry name" value="ARAC FAMILY TRANSCRIPTIONAL REGULATOR"/>
    <property type="match status" value="1"/>
</dbReference>
<dbReference type="InterPro" id="IPR050204">
    <property type="entry name" value="AraC_XylS_family_regulators"/>
</dbReference>
<evidence type="ECO:0000259" key="4">
    <source>
        <dbReference type="PROSITE" id="PS01124"/>
    </source>
</evidence>
<dbReference type="Proteomes" id="UP000289946">
    <property type="component" value="Unassembled WGS sequence"/>
</dbReference>
<organism evidence="5 8">
    <name type="scientific">Bradyrhizobium zhanjiangense</name>
    <dbReference type="NCBI Taxonomy" id="1325107"/>
    <lineage>
        <taxon>Bacteria</taxon>
        <taxon>Pseudomonadati</taxon>
        <taxon>Pseudomonadota</taxon>
        <taxon>Alphaproteobacteria</taxon>
        <taxon>Hyphomicrobiales</taxon>
        <taxon>Nitrobacteraceae</taxon>
        <taxon>Bradyrhizobium</taxon>
    </lineage>
</organism>
<evidence type="ECO:0000256" key="2">
    <source>
        <dbReference type="ARBA" id="ARBA00023125"/>
    </source>
</evidence>
<keyword evidence="2" id="KW-0238">DNA-binding</keyword>
<dbReference type="Pfam" id="PF12852">
    <property type="entry name" value="Cupin_6"/>
    <property type="match status" value="1"/>
</dbReference>
<dbReference type="PROSITE" id="PS00041">
    <property type="entry name" value="HTH_ARAC_FAMILY_1"/>
    <property type="match status" value="1"/>
</dbReference>
<dbReference type="PANTHER" id="PTHR46796">
    <property type="entry name" value="HTH-TYPE TRANSCRIPTIONAL ACTIVATOR RHAS-RELATED"/>
    <property type="match status" value="1"/>
</dbReference>
<feature type="domain" description="HTH araC/xylS-type" evidence="4">
    <location>
        <begin position="156"/>
        <end position="253"/>
    </location>
</feature>
<dbReference type="SUPFAM" id="SSF46689">
    <property type="entry name" value="Homeodomain-like"/>
    <property type="match status" value="2"/>
</dbReference>
<evidence type="ECO:0000313" key="8">
    <source>
        <dbReference type="Proteomes" id="UP000290174"/>
    </source>
</evidence>
<gene>
    <name evidence="5" type="ORF">EAS61_33470</name>
    <name evidence="6" type="ORF">EAS62_30945</name>
</gene>
<dbReference type="InterPro" id="IPR009057">
    <property type="entry name" value="Homeodomain-like_sf"/>
</dbReference>
<evidence type="ECO:0000313" key="5">
    <source>
        <dbReference type="EMBL" id="RXG86393.1"/>
    </source>
</evidence>
<evidence type="ECO:0000256" key="3">
    <source>
        <dbReference type="ARBA" id="ARBA00023163"/>
    </source>
</evidence>
<dbReference type="InterPro" id="IPR018060">
    <property type="entry name" value="HTH_AraC"/>
</dbReference>
<keyword evidence="1" id="KW-0805">Transcription regulation</keyword>
<dbReference type="Proteomes" id="UP000290174">
    <property type="component" value="Unassembled WGS sequence"/>
</dbReference>
<protein>
    <submittedName>
        <fullName evidence="5">AraC family transcriptional regulator</fullName>
    </submittedName>
</protein>
<dbReference type="SMART" id="SM00342">
    <property type="entry name" value="HTH_ARAC"/>
    <property type="match status" value="1"/>
</dbReference>
<sequence length="264" mass="28250">MIESPVTAKHDRLSAFFDAFQMSVTVAAKDARDAVANLVVVGEGGCARSVVFCPHRDAMPDRGGDILAAATIEFGGITNPLMNAMPERIVIPLGESPTLQALTAAFVTEASDMRCGRQVALDRLCEVIILLVLRRAIDIGSTRPGLLAGLSHPAIHKALVAMHDQPSRPWHTEELASISGLSRSRFMTLFPKVTGTTPAAYLKAWRLTLGQRELQRGERVKSVARRVGFGSAAAFSRAYALAFGHSPISLRKPGPASRDVAAAN</sequence>
<dbReference type="Gene3D" id="1.10.10.60">
    <property type="entry name" value="Homeodomain-like"/>
    <property type="match status" value="1"/>
</dbReference>
<dbReference type="Pfam" id="PF12833">
    <property type="entry name" value="HTH_18"/>
    <property type="match status" value="1"/>
</dbReference>
<evidence type="ECO:0000313" key="6">
    <source>
        <dbReference type="EMBL" id="RXG89421.1"/>
    </source>
</evidence>
<reference evidence="5 8" key="1">
    <citation type="submission" date="2018-11" db="EMBL/GenBank/DDBJ databases">
        <title>Bradyrhizobium sp. nov., isolated from effective nodules of peanut in China.</title>
        <authorList>
            <person name="Li Y."/>
        </authorList>
    </citation>
    <scope>NUCLEOTIDE SEQUENCE [LARGE SCALE GENOMIC DNA]</scope>
    <source>
        <strain evidence="5 8">CCBAU 51770</strain>
        <strain evidence="6 7">CCBAU 51781</strain>
    </source>
</reference>
<keyword evidence="7" id="KW-1185">Reference proteome</keyword>